<dbReference type="STRING" id="54.SAMN02745121_05242"/>
<gene>
    <name evidence="2" type="ORF">SAMN02745121_05242</name>
</gene>
<evidence type="ECO:0000313" key="2">
    <source>
        <dbReference type="EMBL" id="SFE71472.1"/>
    </source>
</evidence>
<keyword evidence="3" id="KW-1185">Reference proteome</keyword>
<reference evidence="3" key="1">
    <citation type="submission" date="2016-10" db="EMBL/GenBank/DDBJ databases">
        <authorList>
            <person name="Varghese N."/>
            <person name="Submissions S."/>
        </authorList>
    </citation>
    <scope>NUCLEOTIDE SEQUENCE [LARGE SCALE GENOMIC DNA]</scope>
    <source>
        <strain evidence="3">ATCC 25963</strain>
    </source>
</reference>
<evidence type="ECO:0008006" key="4">
    <source>
        <dbReference type="Google" id="ProtNLM"/>
    </source>
</evidence>
<protein>
    <recommendedName>
        <fullName evidence="4">Lipoprotein</fullName>
    </recommendedName>
</protein>
<dbReference type="Proteomes" id="UP000199400">
    <property type="component" value="Unassembled WGS sequence"/>
</dbReference>
<name>A0A1I2CTH8_9BACT</name>
<evidence type="ECO:0000313" key="3">
    <source>
        <dbReference type="Proteomes" id="UP000199400"/>
    </source>
</evidence>
<feature type="region of interest" description="Disordered" evidence="1">
    <location>
        <begin position="23"/>
        <end position="68"/>
    </location>
</feature>
<accession>A0A1I2CTH8</accession>
<dbReference type="PROSITE" id="PS51257">
    <property type="entry name" value="PROKAR_LIPOPROTEIN"/>
    <property type="match status" value="1"/>
</dbReference>
<dbReference type="AlphaFoldDB" id="A0A1I2CTH8"/>
<proteinExistence type="predicted"/>
<evidence type="ECO:0000256" key="1">
    <source>
        <dbReference type="SAM" id="MobiDB-lite"/>
    </source>
</evidence>
<dbReference type="RefSeq" id="WP_143140867.1">
    <property type="nucleotide sequence ID" value="NZ_FOMX01000018.1"/>
</dbReference>
<dbReference type="EMBL" id="FOMX01000018">
    <property type="protein sequence ID" value="SFE71472.1"/>
    <property type="molecule type" value="Genomic_DNA"/>
</dbReference>
<sequence length="214" mass="22020">MSRQFLLLPSVLAAVALTVAGCSQPTSESSSSKAEATPKASGSTAESTPKPSSPTVESSPEPSSSVVFEVTPDHPTVKLDPASVQLSGAPVVTFYKDAAGYDYAIWLHNGPAGAKLTCANYAEEIDKSPVSVIVSGKSPAVAKDLKTLTDTRGEIHVTKPGQPFVRSGGMRGFVVTFTKTSDAAMSGTVALPEASAAAKSLTGEFNNAIVCEEK</sequence>
<organism evidence="2 3">
    <name type="scientific">Nannocystis exedens</name>
    <dbReference type="NCBI Taxonomy" id="54"/>
    <lineage>
        <taxon>Bacteria</taxon>
        <taxon>Pseudomonadati</taxon>
        <taxon>Myxococcota</taxon>
        <taxon>Polyangia</taxon>
        <taxon>Nannocystales</taxon>
        <taxon>Nannocystaceae</taxon>
        <taxon>Nannocystis</taxon>
    </lineage>
</organism>